<feature type="transmembrane region" description="Helical" evidence="7">
    <location>
        <begin position="371"/>
        <end position="393"/>
    </location>
</feature>
<dbReference type="PANTHER" id="PTHR43299:SF1">
    <property type="entry name" value="UPF0718 PROTEIN YRAQ"/>
    <property type="match status" value="1"/>
</dbReference>
<gene>
    <name evidence="8" type="ORF">ATC1_12257</name>
</gene>
<keyword evidence="9" id="KW-1185">Reference proteome</keyword>
<dbReference type="Proteomes" id="UP000053370">
    <property type="component" value="Unassembled WGS sequence"/>
</dbReference>
<evidence type="ECO:0000256" key="1">
    <source>
        <dbReference type="ARBA" id="ARBA00004651"/>
    </source>
</evidence>
<dbReference type="STRING" id="1678840.ATC1_12257"/>
<feature type="transmembrane region" description="Helical" evidence="7">
    <location>
        <begin position="100"/>
        <end position="119"/>
    </location>
</feature>
<evidence type="ECO:0000256" key="2">
    <source>
        <dbReference type="ARBA" id="ARBA00006386"/>
    </source>
</evidence>
<evidence type="ECO:0000256" key="6">
    <source>
        <dbReference type="ARBA" id="ARBA00023136"/>
    </source>
</evidence>
<evidence type="ECO:0000256" key="3">
    <source>
        <dbReference type="ARBA" id="ARBA00022475"/>
    </source>
</evidence>
<proteinExistence type="inferred from homology"/>
<feature type="transmembrane region" description="Helical" evidence="7">
    <location>
        <begin position="332"/>
        <end position="351"/>
    </location>
</feature>
<dbReference type="EMBL" id="DF968180">
    <property type="protein sequence ID" value="GAP39722.1"/>
    <property type="molecule type" value="Genomic_DNA"/>
</dbReference>
<dbReference type="RefSeq" id="WP_062278404.1">
    <property type="nucleotide sequence ID" value="NZ_DF968180.1"/>
</dbReference>
<comment type="similarity">
    <text evidence="2">Belongs to the UPF0718 family.</text>
</comment>
<feature type="transmembrane region" description="Helical" evidence="7">
    <location>
        <begin position="172"/>
        <end position="189"/>
    </location>
</feature>
<keyword evidence="5 7" id="KW-1133">Transmembrane helix</keyword>
<dbReference type="AlphaFoldDB" id="A0A0K8PAP1"/>
<evidence type="ECO:0000313" key="8">
    <source>
        <dbReference type="EMBL" id="GAP39722.1"/>
    </source>
</evidence>
<dbReference type="PANTHER" id="PTHR43299">
    <property type="entry name" value="UPF0718 PROTEIN YRAQ"/>
    <property type="match status" value="1"/>
</dbReference>
<comment type="subcellular location">
    <subcellularLocation>
        <location evidence="1">Cell membrane</location>
        <topology evidence="1">Multi-pass membrane protein</topology>
    </subcellularLocation>
</comment>
<dbReference type="OrthoDB" id="9777774at2"/>
<feature type="transmembrane region" description="Helical" evidence="7">
    <location>
        <begin position="230"/>
        <end position="249"/>
    </location>
</feature>
<sequence length="493" mass="53761">MEITTFLLKLLQGGLGNLASYLAAHVLLCLVPAFFIAGAMTALIPKESVTRFLGRNTPKFISYPAAALAGSVLAVCSCTIVPLFAGIYKKGAGLGPAITFLFFAPAANILALVYTGGVIGPDLAFARLFLSLAFGIGIGLIMALIFSRSDVAHDKAADEGFAGKQNQGMRKIVAAFLLILVALLLAGTLKVNLLTDSYAQITLPVSGVDRFQDFLYRLVPYDATKGEEGITAQGAFLIVLLILIGLSAWKGFEKIHEGFSRWTWFTFILVGLTLLTAALGVQPHSAGLDILFTGKFFAELLALLVLGWILRKHLSEDEQRNFIWESWHFMKQIFPLLIIGVFTVGIIRVLIRPEWIEALAGSNTLLGNLAGVIFGVFMYFPTLVEVPIANMFLGLGMHRGPLLAYLMADPELSLQSILITATIIGKLKAWVYVFWVALFSTLAGLIYGAWVDGTSLALLLLYLAIFLGILIMLLIWFDRRNKKRINAEHISSN</sequence>
<keyword evidence="4 7" id="KW-0812">Transmembrane</keyword>
<dbReference type="PATRIC" id="fig|1678840.3.peg.812"/>
<feature type="transmembrane region" description="Helical" evidence="7">
    <location>
        <begin position="21"/>
        <end position="45"/>
    </location>
</feature>
<dbReference type="GO" id="GO:0005886">
    <property type="term" value="C:plasma membrane"/>
    <property type="evidence" value="ECO:0007669"/>
    <property type="project" value="UniProtKB-SubCell"/>
</dbReference>
<name>A0A0K8PAP1_9CHLR</name>
<organism evidence="8">
    <name type="scientific">Flexilinea flocculi</name>
    <dbReference type="NCBI Taxonomy" id="1678840"/>
    <lineage>
        <taxon>Bacteria</taxon>
        <taxon>Bacillati</taxon>
        <taxon>Chloroflexota</taxon>
        <taxon>Anaerolineae</taxon>
        <taxon>Anaerolineales</taxon>
        <taxon>Anaerolineaceae</taxon>
        <taxon>Flexilinea</taxon>
    </lineage>
</organism>
<accession>A0A0K8PAP1</accession>
<feature type="transmembrane region" description="Helical" evidence="7">
    <location>
        <begin position="125"/>
        <end position="146"/>
    </location>
</feature>
<reference evidence="8" key="1">
    <citation type="journal article" date="2015" name="Genome Announc.">
        <title>Draft Genome Sequence of Anaerolineae Strain TC1, a Novel Isolate from a Methanogenic Wastewater Treatment System.</title>
        <authorList>
            <person name="Matsuura N."/>
            <person name="Tourlousse D.M."/>
            <person name="Sun L."/>
            <person name="Toyonaga M."/>
            <person name="Kuroda K."/>
            <person name="Ohashi A."/>
            <person name="Cruz R."/>
            <person name="Yamaguchi T."/>
            <person name="Sekiguchi Y."/>
        </authorList>
    </citation>
    <scope>NUCLEOTIDE SEQUENCE [LARGE SCALE GENOMIC DNA]</scope>
    <source>
        <strain evidence="8">TC1</strain>
    </source>
</reference>
<dbReference type="InterPro" id="IPR005524">
    <property type="entry name" value="DUF318"/>
</dbReference>
<evidence type="ECO:0000313" key="9">
    <source>
        <dbReference type="Proteomes" id="UP000053370"/>
    </source>
</evidence>
<feature type="transmembrane region" description="Helical" evidence="7">
    <location>
        <begin position="292"/>
        <end position="311"/>
    </location>
</feature>
<evidence type="ECO:0000256" key="7">
    <source>
        <dbReference type="SAM" id="Phobius"/>
    </source>
</evidence>
<feature type="transmembrane region" description="Helical" evidence="7">
    <location>
        <begin position="65"/>
        <end position="88"/>
    </location>
</feature>
<feature type="transmembrane region" description="Helical" evidence="7">
    <location>
        <begin position="456"/>
        <end position="477"/>
    </location>
</feature>
<feature type="transmembrane region" description="Helical" evidence="7">
    <location>
        <begin position="429"/>
        <end position="450"/>
    </location>
</feature>
<evidence type="ECO:0000256" key="5">
    <source>
        <dbReference type="ARBA" id="ARBA00022989"/>
    </source>
</evidence>
<protein>
    <submittedName>
        <fullName evidence="8">Predicted permease</fullName>
    </submittedName>
</protein>
<evidence type="ECO:0000256" key="4">
    <source>
        <dbReference type="ARBA" id="ARBA00022692"/>
    </source>
</evidence>
<keyword evidence="3" id="KW-1003">Cell membrane</keyword>
<feature type="transmembrane region" description="Helical" evidence="7">
    <location>
        <begin position="261"/>
        <end position="280"/>
    </location>
</feature>
<dbReference type="Pfam" id="PF03773">
    <property type="entry name" value="ArsP_1"/>
    <property type="match status" value="1"/>
</dbReference>
<keyword evidence="6 7" id="KW-0472">Membrane</keyword>